<organism evidence="3 5">
    <name type="scientific">Mesotoga infera</name>
    <dbReference type="NCBI Taxonomy" id="1236046"/>
    <lineage>
        <taxon>Bacteria</taxon>
        <taxon>Thermotogati</taxon>
        <taxon>Thermotogota</taxon>
        <taxon>Thermotogae</taxon>
        <taxon>Kosmotogales</taxon>
        <taxon>Kosmotogaceae</taxon>
        <taxon>Mesotoga</taxon>
    </lineage>
</organism>
<name>A0A124G150_9BACT</name>
<reference evidence="3" key="1">
    <citation type="journal article" date="2015" name="MBio">
        <title>Genome-resolved metagenomic analysis reveals roles for candidate phyla and other microbial community members in biogeochemical transformations in oil reservoirs.</title>
        <authorList>
            <person name="Hu P."/>
            <person name="Tom L."/>
            <person name="Singh A."/>
            <person name="Thomas B.C."/>
            <person name="Baker B.J."/>
            <person name="Piceno Y.M."/>
            <person name="Andersen G.L."/>
            <person name="Banfield J.F."/>
        </authorList>
    </citation>
    <scope>NUCLEOTIDE SEQUENCE [LARGE SCALE GENOMIC DNA]</scope>
    <source>
        <strain evidence="2">46_47</strain>
        <strain evidence="3">46_70</strain>
    </source>
</reference>
<reference evidence="4 5" key="2">
    <citation type="journal article" date="2015" name="MBio">
        <title>Genome-Resolved Metagenomic Analysis Reveals Roles for Candidate Phyla and Other Microbial Community Members in Biogeochemical Transformations in Oil Reservoirs.</title>
        <authorList>
            <person name="Hu P."/>
            <person name="Tom L."/>
            <person name="Singh A."/>
            <person name="Thomas B.C."/>
            <person name="Baker B.J."/>
            <person name="Piceno Y.M."/>
            <person name="Andersen G.L."/>
            <person name="Banfield J.F."/>
        </authorList>
    </citation>
    <scope>NUCLEOTIDE SEQUENCE [LARGE SCALE GENOMIC DNA]</scope>
</reference>
<dbReference type="EMBL" id="LGGH01000060">
    <property type="protein sequence ID" value="KUK67874.1"/>
    <property type="molecule type" value="Genomic_DNA"/>
</dbReference>
<reference evidence="1 6" key="3">
    <citation type="journal article" date="2018" name="Nat. Biotechnol.">
        <title>A standardized bacterial taxonomy based on genome phylogeny substantially revises the tree of life.</title>
        <authorList>
            <person name="Parks D.H."/>
            <person name="Chuvochina M."/>
            <person name="Waite D.W."/>
            <person name="Rinke C."/>
            <person name="Skarshewski A."/>
            <person name="Chaumeil P.A."/>
            <person name="Hugenholtz P."/>
        </authorList>
    </citation>
    <scope>NUCLEOTIDE SEQUENCE [LARGE SCALE GENOMIC DNA]</scope>
    <source>
        <strain evidence="1">UBA9905</strain>
    </source>
</reference>
<sequence length="70" mass="8289">MIFHSVTSHVEAYRSLLGAMKDMISEIDEVYLFVSPEQPIQRILEEIGFSLEWYSFILKRKREKLSLEIP</sequence>
<dbReference type="EMBL" id="LGGW01000084">
    <property type="protein sequence ID" value="KUK89527.1"/>
    <property type="molecule type" value="Genomic_DNA"/>
</dbReference>
<dbReference type="AlphaFoldDB" id="A0A124G150"/>
<dbReference type="PATRIC" id="fig|1236046.5.peg.722"/>
<comment type="caution">
    <text evidence="3">The sequence shown here is derived from an EMBL/GenBank/DDBJ whole genome shotgun (WGS) entry which is preliminary data.</text>
</comment>
<gene>
    <name evidence="1" type="ORF">DIT26_07380</name>
    <name evidence="2" type="ORF">XD86_0538</name>
    <name evidence="3" type="ORF">XE02_0981</name>
</gene>
<evidence type="ECO:0000313" key="5">
    <source>
        <dbReference type="Proteomes" id="UP000055014"/>
    </source>
</evidence>
<proteinExistence type="predicted"/>
<evidence type="ECO:0000313" key="4">
    <source>
        <dbReference type="Proteomes" id="UP000054260"/>
    </source>
</evidence>
<dbReference type="Proteomes" id="UP000054260">
    <property type="component" value="Unassembled WGS sequence"/>
</dbReference>
<evidence type="ECO:0000313" key="2">
    <source>
        <dbReference type="EMBL" id="KUK67874.1"/>
    </source>
</evidence>
<evidence type="ECO:0000313" key="6">
    <source>
        <dbReference type="Proteomes" id="UP000264215"/>
    </source>
</evidence>
<dbReference type="EMBL" id="DQBS01000163">
    <property type="protein sequence ID" value="HCO70378.1"/>
    <property type="molecule type" value="Genomic_DNA"/>
</dbReference>
<dbReference type="Proteomes" id="UP000264215">
    <property type="component" value="Unassembled WGS sequence"/>
</dbReference>
<dbReference type="Proteomes" id="UP000055014">
    <property type="component" value="Unassembled WGS sequence"/>
</dbReference>
<accession>A0A124G150</accession>
<evidence type="ECO:0000313" key="3">
    <source>
        <dbReference type="EMBL" id="KUK89527.1"/>
    </source>
</evidence>
<protein>
    <submittedName>
        <fullName evidence="3">Uncharacterized protein</fullName>
    </submittedName>
</protein>
<evidence type="ECO:0000313" key="1">
    <source>
        <dbReference type="EMBL" id="HCO70378.1"/>
    </source>
</evidence>